<evidence type="ECO:0000259" key="9">
    <source>
        <dbReference type="PROSITE" id="PS50850"/>
    </source>
</evidence>
<evidence type="ECO:0000313" key="10">
    <source>
        <dbReference type="EMBL" id="OLN96842.1"/>
    </source>
</evidence>
<dbReference type="InterPro" id="IPR005829">
    <property type="entry name" value="Sugar_transporter_CS"/>
</dbReference>
<evidence type="ECO:0000256" key="4">
    <source>
        <dbReference type="ARBA" id="ARBA00022692"/>
    </source>
</evidence>
<feature type="transmembrane region" description="Helical" evidence="8">
    <location>
        <begin position="115"/>
        <end position="137"/>
    </location>
</feature>
<keyword evidence="5 8" id="KW-1133">Transmembrane helix</keyword>
<sequence length="506" mass="55850">MVKQPAGHRGNSTRSVMMGLAISLAGFVNGIDTGIIASTIAQATFKTYMYGPSMENASIRAGIVSGYYAGYAFGSGGSAYTMDKISRRWTLLLGSCVSVLGAILQTAALNPAMMIVGRALSGFSTGMVYPTAPVYLAELSPPENRGFLVGLKGLMNTLGFFAAGWVGYAGSFAVGELQWRIPLATQIPPALLLAIMTIFMPYSPRWLAMKERHDEAKKVMYSLHAHRGSEVIEKEFAEMCDQIQLEANRKSRSNFWTLFTRKYIRRTLLVCLTVNMMKLSGSNVIQNYQSIMYESLGYKGQAVLLIGALYGFMAVIGQIINVFFVADHWTRRITVISGSMTLAVLLAVLTALSKLFEDNATTASSRAGVAFIFLFAFAYSFFFNSVNWVLVAEIFPLDLRGVGVGFSVFTQAITAIWLSYAASMAFDAIQWKFYFVFIACNVFAGTVYYFFLPETRFLSLEEVAAKFGDEIVISPSKQMEMEKSEQTMDVIEKSRVFSDHVEASHK</sequence>
<feature type="transmembrane region" description="Helical" evidence="8">
    <location>
        <begin position="332"/>
        <end position="356"/>
    </location>
</feature>
<dbReference type="SUPFAM" id="SSF103473">
    <property type="entry name" value="MFS general substrate transporter"/>
    <property type="match status" value="1"/>
</dbReference>
<keyword evidence="3 7" id="KW-0813">Transport</keyword>
<feature type="transmembrane region" description="Helical" evidence="8">
    <location>
        <begin position="149"/>
        <end position="169"/>
    </location>
</feature>
<dbReference type="InterPro" id="IPR036259">
    <property type="entry name" value="MFS_trans_sf"/>
</dbReference>
<feature type="transmembrane region" description="Helical" evidence="8">
    <location>
        <begin position="89"/>
        <end position="109"/>
    </location>
</feature>
<comment type="subcellular location">
    <subcellularLocation>
        <location evidence="1">Membrane</location>
        <topology evidence="1">Multi-pass membrane protein</topology>
    </subcellularLocation>
</comment>
<evidence type="ECO:0000313" key="11">
    <source>
        <dbReference type="Proteomes" id="UP000186583"/>
    </source>
</evidence>
<reference evidence="10 11" key="1">
    <citation type="submission" date="2016-11" db="EMBL/GenBank/DDBJ databases">
        <title>Draft Genome Assembly of Colletotrichum chlorophyti a pathogen of herbaceous plants.</title>
        <authorList>
            <person name="Gan P."/>
            <person name="Narusaka M."/>
            <person name="Tsushima A."/>
            <person name="Narusaka Y."/>
            <person name="Takano Y."/>
            <person name="Shirasu K."/>
        </authorList>
    </citation>
    <scope>NUCLEOTIDE SEQUENCE [LARGE SCALE GENOMIC DNA]</scope>
    <source>
        <strain evidence="10 11">NTL11</strain>
    </source>
</reference>
<dbReference type="EMBL" id="MPGH01000014">
    <property type="protein sequence ID" value="OLN96842.1"/>
    <property type="molecule type" value="Genomic_DNA"/>
</dbReference>
<dbReference type="Proteomes" id="UP000186583">
    <property type="component" value="Unassembled WGS sequence"/>
</dbReference>
<dbReference type="Pfam" id="PF00083">
    <property type="entry name" value="Sugar_tr"/>
    <property type="match status" value="1"/>
</dbReference>
<evidence type="ECO:0000256" key="8">
    <source>
        <dbReference type="SAM" id="Phobius"/>
    </source>
</evidence>
<protein>
    <submittedName>
        <fullName evidence="10">High-affinity glucose transporter 2</fullName>
    </submittedName>
</protein>
<name>A0A1Q8S606_9PEZI</name>
<feature type="transmembrane region" description="Helical" evidence="8">
    <location>
        <begin position="181"/>
        <end position="202"/>
    </location>
</feature>
<feature type="transmembrane region" description="Helical" evidence="8">
    <location>
        <begin position="57"/>
        <end position="77"/>
    </location>
</feature>
<dbReference type="STRING" id="708187.A0A1Q8S606"/>
<comment type="similarity">
    <text evidence="2 7">Belongs to the major facilitator superfamily. Sugar transporter (TC 2.A.1.1) family.</text>
</comment>
<comment type="caution">
    <text evidence="10">The sequence shown here is derived from an EMBL/GenBank/DDBJ whole genome shotgun (WGS) entry which is preliminary data.</text>
</comment>
<dbReference type="AlphaFoldDB" id="A0A1Q8S606"/>
<feature type="transmembrane region" description="Helical" evidence="8">
    <location>
        <begin position="20"/>
        <end position="45"/>
    </location>
</feature>
<feature type="transmembrane region" description="Helical" evidence="8">
    <location>
        <begin position="402"/>
        <end position="421"/>
    </location>
</feature>
<dbReference type="GO" id="GO:0005351">
    <property type="term" value="F:carbohydrate:proton symporter activity"/>
    <property type="evidence" value="ECO:0007669"/>
    <property type="project" value="TreeGrafter"/>
</dbReference>
<proteinExistence type="inferred from homology"/>
<feature type="transmembrane region" description="Helical" evidence="8">
    <location>
        <begin position="302"/>
        <end position="326"/>
    </location>
</feature>
<dbReference type="PRINTS" id="PR00171">
    <property type="entry name" value="SUGRTRNSPORT"/>
</dbReference>
<keyword evidence="6 8" id="KW-0472">Membrane</keyword>
<accession>A0A1Q8S606</accession>
<dbReference type="OrthoDB" id="6612291at2759"/>
<evidence type="ECO:0000256" key="2">
    <source>
        <dbReference type="ARBA" id="ARBA00010992"/>
    </source>
</evidence>
<evidence type="ECO:0000256" key="1">
    <source>
        <dbReference type="ARBA" id="ARBA00004141"/>
    </source>
</evidence>
<dbReference type="Gene3D" id="1.20.1250.20">
    <property type="entry name" value="MFS general substrate transporter like domains"/>
    <property type="match status" value="1"/>
</dbReference>
<keyword evidence="11" id="KW-1185">Reference proteome</keyword>
<feature type="domain" description="Major facilitator superfamily (MFS) profile" evidence="9">
    <location>
        <begin position="18"/>
        <end position="456"/>
    </location>
</feature>
<dbReference type="PANTHER" id="PTHR48022:SF2">
    <property type="entry name" value="PLASTIDIC GLUCOSE TRANSPORTER 4"/>
    <property type="match status" value="1"/>
</dbReference>
<gene>
    <name evidence="10" type="ORF">CCHL11_02436</name>
</gene>
<evidence type="ECO:0000256" key="6">
    <source>
        <dbReference type="ARBA" id="ARBA00023136"/>
    </source>
</evidence>
<dbReference type="InterPro" id="IPR020846">
    <property type="entry name" value="MFS_dom"/>
</dbReference>
<evidence type="ECO:0000256" key="5">
    <source>
        <dbReference type="ARBA" id="ARBA00022989"/>
    </source>
</evidence>
<dbReference type="PANTHER" id="PTHR48022">
    <property type="entry name" value="PLASTIDIC GLUCOSE TRANSPORTER 4"/>
    <property type="match status" value="1"/>
</dbReference>
<evidence type="ECO:0000256" key="7">
    <source>
        <dbReference type="RuleBase" id="RU003346"/>
    </source>
</evidence>
<evidence type="ECO:0000256" key="3">
    <source>
        <dbReference type="ARBA" id="ARBA00022448"/>
    </source>
</evidence>
<keyword evidence="10" id="KW-0762">Sugar transport</keyword>
<organism evidence="10 11">
    <name type="scientific">Colletotrichum chlorophyti</name>
    <dbReference type="NCBI Taxonomy" id="708187"/>
    <lineage>
        <taxon>Eukaryota</taxon>
        <taxon>Fungi</taxon>
        <taxon>Dikarya</taxon>
        <taxon>Ascomycota</taxon>
        <taxon>Pezizomycotina</taxon>
        <taxon>Sordariomycetes</taxon>
        <taxon>Hypocreomycetidae</taxon>
        <taxon>Glomerellales</taxon>
        <taxon>Glomerellaceae</taxon>
        <taxon>Colletotrichum</taxon>
    </lineage>
</organism>
<keyword evidence="4 8" id="KW-0812">Transmembrane</keyword>
<dbReference type="GO" id="GO:0016020">
    <property type="term" value="C:membrane"/>
    <property type="evidence" value="ECO:0007669"/>
    <property type="project" value="UniProtKB-SubCell"/>
</dbReference>
<dbReference type="InterPro" id="IPR005828">
    <property type="entry name" value="MFS_sugar_transport-like"/>
</dbReference>
<dbReference type="PROSITE" id="PS50850">
    <property type="entry name" value="MFS"/>
    <property type="match status" value="1"/>
</dbReference>
<dbReference type="InterPro" id="IPR003663">
    <property type="entry name" value="Sugar/inositol_transpt"/>
</dbReference>
<feature type="transmembrane region" description="Helical" evidence="8">
    <location>
        <begin position="368"/>
        <end position="390"/>
    </location>
</feature>
<dbReference type="NCBIfam" id="TIGR00879">
    <property type="entry name" value="SP"/>
    <property type="match status" value="1"/>
</dbReference>
<dbReference type="InterPro" id="IPR050360">
    <property type="entry name" value="MFS_Sugar_Transporters"/>
</dbReference>
<feature type="transmembrane region" description="Helical" evidence="8">
    <location>
        <begin position="433"/>
        <end position="451"/>
    </location>
</feature>
<dbReference type="PROSITE" id="PS00217">
    <property type="entry name" value="SUGAR_TRANSPORT_2"/>
    <property type="match status" value="1"/>
</dbReference>
<dbReference type="FunFam" id="1.20.1250.20:FF:000134">
    <property type="entry name" value="MFS sugar transporter protein"/>
    <property type="match status" value="1"/>
</dbReference>